<keyword evidence="1" id="KW-1133">Transmembrane helix</keyword>
<sequence length="434" mass="50087">MNSYIVTGSDWLKSFLINLKGRIWFVPSVYSLLSLIMAFVTIMIDYYWAASMKEYLPPFMMTKIDLAQTVLSTIAGSLLTMTTFTFSTVMVVLTTYSSQFSPRALKHFVNDKKTVRGLGVFMGGFIYSITTLLFMRDTPNEEFVIASFFGVLYAIVCLAYFAYFIHHVATSIQISSLIGRLEKDAMKIVNFYKELQKNNVVQEQKKDPGQFLNKKEVCSKKSGFLQFVDYEGLLECSEKNGLFIDFEIKVGNFIRKGQPLYTIYSQKESIEDLSEYLSFGSERMGKYDLEFSLQRISEIAVRAVSPSINDPNTARDCIRYLGVLLGDTAELNDGHLTMVGKDTEPRVRIPFFEFDRMLYKSYYQIVHYAKQDVSVILALLEAMVIIQKEMPEGRQETVYSFHEYILQNINKEEMHKWDLQFLNEKINELEGEMK</sequence>
<keyword evidence="1" id="KW-0812">Transmembrane</keyword>
<gene>
    <name evidence="2" type="ORF">FZC79_21615</name>
</gene>
<comment type="caution">
    <text evidence="2">The sequence shown here is derived from an EMBL/GenBank/DDBJ whole genome shotgun (WGS) entry which is preliminary data.</text>
</comment>
<name>A0A5D4K7B6_9BACI</name>
<dbReference type="AlphaFoldDB" id="A0A5D4K7B6"/>
<organism evidence="2 3">
    <name type="scientific">Rossellomorea vietnamensis</name>
    <dbReference type="NCBI Taxonomy" id="218284"/>
    <lineage>
        <taxon>Bacteria</taxon>
        <taxon>Bacillati</taxon>
        <taxon>Bacillota</taxon>
        <taxon>Bacilli</taxon>
        <taxon>Bacillales</taxon>
        <taxon>Bacillaceae</taxon>
        <taxon>Rossellomorea</taxon>
    </lineage>
</organism>
<keyword evidence="1" id="KW-0472">Membrane</keyword>
<protein>
    <submittedName>
        <fullName evidence="2">DUF2254 domain-containing protein</fullName>
    </submittedName>
</protein>
<dbReference type="InterPro" id="IPR018723">
    <property type="entry name" value="DUF2254_membrane"/>
</dbReference>
<dbReference type="Pfam" id="PF10011">
    <property type="entry name" value="DUF2254"/>
    <property type="match status" value="1"/>
</dbReference>
<feature type="transmembrane region" description="Helical" evidence="1">
    <location>
        <begin position="146"/>
        <end position="165"/>
    </location>
</feature>
<evidence type="ECO:0000313" key="3">
    <source>
        <dbReference type="Proteomes" id="UP000323317"/>
    </source>
</evidence>
<dbReference type="EMBL" id="VTEH01000027">
    <property type="protein sequence ID" value="TYR72739.1"/>
    <property type="molecule type" value="Genomic_DNA"/>
</dbReference>
<evidence type="ECO:0000256" key="1">
    <source>
        <dbReference type="SAM" id="Phobius"/>
    </source>
</evidence>
<proteinExistence type="predicted"/>
<accession>A0A5D4K7B6</accession>
<feature type="transmembrane region" description="Helical" evidence="1">
    <location>
        <begin position="69"/>
        <end position="93"/>
    </location>
</feature>
<reference evidence="2 3" key="1">
    <citation type="submission" date="2019-08" db="EMBL/GenBank/DDBJ databases">
        <title>Bacillus genomes from the desert of Cuatro Cienegas, Coahuila.</title>
        <authorList>
            <person name="Olmedo-Alvarez G."/>
        </authorList>
    </citation>
    <scope>NUCLEOTIDE SEQUENCE [LARGE SCALE GENOMIC DNA]</scope>
    <source>
        <strain evidence="2 3">CH40_1T</strain>
    </source>
</reference>
<feature type="transmembrane region" description="Helical" evidence="1">
    <location>
        <begin position="23"/>
        <end position="49"/>
    </location>
</feature>
<dbReference type="Proteomes" id="UP000323317">
    <property type="component" value="Unassembled WGS sequence"/>
</dbReference>
<feature type="transmembrane region" description="Helical" evidence="1">
    <location>
        <begin position="114"/>
        <end position="134"/>
    </location>
</feature>
<evidence type="ECO:0000313" key="2">
    <source>
        <dbReference type="EMBL" id="TYR72739.1"/>
    </source>
</evidence>